<evidence type="ECO:0000256" key="1">
    <source>
        <dbReference type="SAM" id="SignalP"/>
    </source>
</evidence>
<dbReference type="Proteomes" id="UP000433883">
    <property type="component" value="Unassembled WGS sequence"/>
</dbReference>
<protein>
    <submittedName>
        <fullName evidence="4">Uncharacterized protein</fullName>
    </submittedName>
</protein>
<keyword evidence="6" id="KW-1185">Reference proteome</keyword>
<feature type="chain" id="PRO_5044690937" evidence="1">
    <location>
        <begin position="17"/>
        <end position="248"/>
    </location>
</feature>
<dbReference type="EMBL" id="WNWQ01000475">
    <property type="protein sequence ID" value="KAE9967325.1"/>
    <property type="molecule type" value="Genomic_DNA"/>
</dbReference>
<evidence type="ECO:0000313" key="3">
    <source>
        <dbReference type="EMBL" id="KAE9985792.1"/>
    </source>
</evidence>
<accession>A0A8H3VS02</accession>
<reference evidence="4 6" key="1">
    <citation type="submission" date="2019-07" db="EMBL/GenBank/DDBJ databases">
        <title>Venturia inaequalis Genome Resource.</title>
        <authorList>
            <person name="Lichtner F.J."/>
        </authorList>
    </citation>
    <scope>NUCLEOTIDE SEQUENCE [LARGE SCALE GENOMIC DNA]</scope>
    <source>
        <strain evidence="3 5">120213</strain>
        <strain evidence="2">Bline_iso_100314</strain>
        <strain evidence="4 6">DMI_063113</strain>
    </source>
</reference>
<evidence type="ECO:0000313" key="4">
    <source>
        <dbReference type="EMBL" id="KAE9993950.1"/>
    </source>
</evidence>
<evidence type="ECO:0000313" key="6">
    <source>
        <dbReference type="Proteomes" id="UP000490939"/>
    </source>
</evidence>
<dbReference type="Proteomes" id="UP000490939">
    <property type="component" value="Unassembled WGS sequence"/>
</dbReference>
<dbReference type="Proteomes" id="UP000447873">
    <property type="component" value="Unassembled WGS sequence"/>
</dbReference>
<gene>
    <name evidence="2" type="ORF">BLS_006443</name>
    <name evidence="4" type="ORF">EG327_002284</name>
    <name evidence="3" type="ORF">EG328_006913</name>
</gene>
<dbReference type="EMBL" id="WNWR01000017">
    <property type="protein sequence ID" value="KAE9993950.1"/>
    <property type="molecule type" value="Genomic_DNA"/>
</dbReference>
<evidence type="ECO:0000313" key="5">
    <source>
        <dbReference type="Proteomes" id="UP000447873"/>
    </source>
</evidence>
<sequence>MKVFGALSLLLPLVSASTPTPHTFTSGRKSNICGHKYNGGYGYGRVEMSTMSAKCRGTKDMDLRCWFDLPVSGGEKPGDFTCEGNSYCIPLRVAPHALPDAGCVILPQPGGVKGSADPDNHACSAGIKIGDDPLWVLSSITADQQLFYDSIRDCAIIQSGTMKTLVNEMPCERTSKILTLQARTTYQACIGTFNKFSNKSVGFTWHLSSPGKVVGRAAGGKKLSEMFEIVNISPSSSLKSAVKIVVAE</sequence>
<keyword evidence="1" id="KW-0732">Signal</keyword>
<dbReference type="EMBL" id="WNWS01000037">
    <property type="protein sequence ID" value="KAE9985792.1"/>
    <property type="molecule type" value="Genomic_DNA"/>
</dbReference>
<name>A0A8H3VS02_VENIN</name>
<dbReference type="AlphaFoldDB" id="A0A8H3VS02"/>
<evidence type="ECO:0000313" key="2">
    <source>
        <dbReference type="EMBL" id="KAE9967325.1"/>
    </source>
</evidence>
<organism evidence="4 6">
    <name type="scientific">Venturia inaequalis</name>
    <name type="common">Apple scab fungus</name>
    <dbReference type="NCBI Taxonomy" id="5025"/>
    <lineage>
        <taxon>Eukaryota</taxon>
        <taxon>Fungi</taxon>
        <taxon>Dikarya</taxon>
        <taxon>Ascomycota</taxon>
        <taxon>Pezizomycotina</taxon>
        <taxon>Dothideomycetes</taxon>
        <taxon>Pleosporomycetidae</taxon>
        <taxon>Venturiales</taxon>
        <taxon>Venturiaceae</taxon>
        <taxon>Venturia</taxon>
    </lineage>
</organism>
<proteinExistence type="predicted"/>
<comment type="caution">
    <text evidence="4">The sequence shown here is derived from an EMBL/GenBank/DDBJ whole genome shotgun (WGS) entry which is preliminary data.</text>
</comment>
<feature type="signal peptide" evidence="1">
    <location>
        <begin position="1"/>
        <end position="16"/>
    </location>
</feature>